<dbReference type="SUPFAM" id="SSF56784">
    <property type="entry name" value="HAD-like"/>
    <property type="match status" value="1"/>
</dbReference>
<dbReference type="Gene3D" id="3.40.50.1000">
    <property type="entry name" value="HAD superfamily/HAD-like"/>
    <property type="match status" value="1"/>
</dbReference>
<dbReference type="STRING" id="1156395.DBT_1645"/>
<organism evidence="1 2">
    <name type="scientific">Dissulfuribacter thermophilus</name>
    <dbReference type="NCBI Taxonomy" id="1156395"/>
    <lineage>
        <taxon>Bacteria</taxon>
        <taxon>Pseudomonadati</taxon>
        <taxon>Thermodesulfobacteriota</taxon>
        <taxon>Dissulfuribacteria</taxon>
        <taxon>Dissulfuribacterales</taxon>
        <taxon>Dissulfuribacteraceae</taxon>
        <taxon>Dissulfuribacter</taxon>
    </lineage>
</organism>
<sequence>MSFVALDCEGPITLNDNAFELAKEFIPNGDSFFSNVSKYDDFLADVLKRPGYKAGDTLKLILPFFKAYEITNEHMKNFSEKTLAFVPDASDMLRELNSMVPSFIISTSYKPYLEALSNETGFPLEHIYCTEVDIDAYDISENDAKNLRDMAQEIANMPQLTWPDDAKRADDLGKEDQAIFRRLEEIFWAHIPSMEIGKIFKDVNPIGGPEKASGVEDASRRTQTSIQDSLYGGDSITDVEAFRLVREHNGITISFNGNSYAVKAAEFALISPSSLALHAIIKAFVKQGADSVRSAFHEAKDGLSGTNLLNRLDDLGLEKNLLDLLDKYKDQISLFYTSPENLNSIISQSEKMRKFVRGNDVGNLG</sequence>
<evidence type="ECO:0000313" key="2">
    <source>
        <dbReference type="Proteomes" id="UP000093080"/>
    </source>
</evidence>
<reference evidence="1 2" key="1">
    <citation type="submission" date="2016-06" db="EMBL/GenBank/DDBJ databases">
        <title>Respiratory ammonification of nitrate coupled to the oxidation of elemental sulfur in deep-sea autotrophic thermophilic bacteria.</title>
        <authorList>
            <person name="Slobodkina G.B."/>
            <person name="Mardanov A.V."/>
            <person name="Ravin N.V."/>
            <person name="Frolova A.A."/>
            <person name="Viryasiv M.B."/>
            <person name="Chernyh N.A."/>
            <person name="Bonch-Osmolovskaya E.A."/>
            <person name="Slobodkin A.I."/>
        </authorList>
    </citation>
    <scope>NUCLEOTIDE SEQUENCE [LARGE SCALE GENOMIC DNA]</scope>
    <source>
        <strain evidence="1 2">S69</strain>
    </source>
</reference>
<dbReference type="RefSeq" id="WP_067618813.1">
    <property type="nucleotide sequence ID" value="NZ_MAGO01000008.1"/>
</dbReference>
<dbReference type="InterPro" id="IPR036412">
    <property type="entry name" value="HAD-like_sf"/>
</dbReference>
<dbReference type="PIRSF" id="PIRSF019370">
    <property type="entry name" value="EhaR"/>
    <property type="match status" value="1"/>
</dbReference>
<dbReference type="InterPro" id="IPR024196">
    <property type="entry name" value="NiFe_hyd_3_EhaR"/>
</dbReference>
<dbReference type="AlphaFoldDB" id="A0A1B9F4J3"/>
<gene>
    <name evidence="1" type="ORF">DBT_1645</name>
</gene>
<dbReference type="Proteomes" id="UP000093080">
    <property type="component" value="Unassembled WGS sequence"/>
</dbReference>
<proteinExistence type="predicted"/>
<dbReference type="Gene3D" id="1.10.3870.10">
    <property type="entry name" value="AF1437-like domain superfamily"/>
    <property type="match status" value="1"/>
</dbReference>
<dbReference type="OrthoDB" id="9814913at2"/>
<name>A0A1B9F4J3_9BACT</name>
<keyword evidence="2" id="KW-1185">Reference proteome</keyword>
<comment type="caution">
    <text evidence="1">The sequence shown here is derived from an EMBL/GenBank/DDBJ whole genome shotgun (WGS) entry which is preliminary data.</text>
</comment>
<protein>
    <submittedName>
        <fullName evidence="1">Energy conserving hydrogenase Eha associated protein (Protein R)</fullName>
    </submittedName>
</protein>
<dbReference type="InterPro" id="IPR023214">
    <property type="entry name" value="HAD_sf"/>
</dbReference>
<dbReference type="PATRIC" id="fig|1156395.6.peg.1661"/>
<dbReference type="EMBL" id="MAGO01000008">
    <property type="protein sequence ID" value="OCC14850.1"/>
    <property type="molecule type" value="Genomic_DNA"/>
</dbReference>
<accession>A0A1B9F4J3</accession>
<evidence type="ECO:0000313" key="1">
    <source>
        <dbReference type="EMBL" id="OCC14850.1"/>
    </source>
</evidence>